<keyword evidence="3" id="KW-0808">Transferase</keyword>
<evidence type="ECO:0000256" key="2">
    <source>
        <dbReference type="ARBA" id="ARBA00012438"/>
    </source>
</evidence>
<organism evidence="9 10">
    <name type="scientific">Halorubrum alkaliphilum</name>
    <dbReference type="NCBI Taxonomy" id="261290"/>
    <lineage>
        <taxon>Archaea</taxon>
        <taxon>Methanobacteriati</taxon>
        <taxon>Methanobacteriota</taxon>
        <taxon>Stenosarchaea group</taxon>
        <taxon>Halobacteria</taxon>
        <taxon>Halobacteriales</taxon>
        <taxon>Haloferacaceae</taxon>
        <taxon>Halorubrum</taxon>
    </lineage>
</organism>
<comment type="caution">
    <text evidence="9">The sequence shown here is derived from an EMBL/GenBank/DDBJ whole genome shotgun (WGS) entry which is preliminary data.</text>
</comment>
<feature type="transmembrane region" description="Helical" evidence="7">
    <location>
        <begin position="73"/>
        <end position="94"/>
    </location>
</feature>
<dbReference type="InterPro" id="IPR036890">
    <property type="entry name" value="HATPase_C_sf"/>
</dbReference>
<keyword evidence="7" id="KW-0812">Transmembrane</keyword>
<keyword evidence="5 9" id="KW-0418">Kinase</keyword>
<dbReference type="PANTHER" id="PTHR44936:SF10">
    <property type="entry name" value="SENSOR PROTEIN RSTB"/>
    <property type="match status" value="1"/>
</dbReference>
<dbReference type="Gene3D" id="3.30.565.10">
    <property type="entry name" value="Histidine kinase-like ATPase, C-terminal domain"/>
    <property type="match status" value="1"/>
</dbReference>
<keyword evidence="7" id="KW-0472">Membrane</keyword>
<dbReference type="PANTHER" id="PTHR44936">
    <property type="entry name" value="SENSOR PROTEIN CREC"/>
    <property type="match status" value="1"/>
</dbReference>
<dbReference type="GO" id="GO:0004673">
    <property type="term" value="F:protein histidine kinase activity"/>
    <property type="evidence" value="ECO:0007669"/>
    <property type="project" value="UniProtKB-EC"/>
</dbReference>
<dbReference type="Pfam" id="PF02518">
    <property type="entry name" value="HATPase_c"/>
    <property type="match status" value="1"/>
</dbReference>
<protein>
    <recommendedName>
        <fullName evidence="2">histidine kinase</fullName>
        <ecNumber evidence="2">2.7.13.3</ecNumber>
    </recommendedName>
</protein>
<feature type="transmembrane region" description="Helical" evidence="7">
    <location>
        <begin position="39"/>
        <end position="61"/>
    </location>
</feature>
<keyword evidence="4" id="KW-0547">Nucleotide-binding</keyword>
<feature type="domain" description="Histidine kinase" evidence="8">
    <location>
        <begin position="150"/>
        <end position="356"/>
    </location>
</feature>
<feature type="transmembrane region" description="Helical" evidence="7">
    <location>
        <begin position="12"/>
        <end position="33"/>
    </location>
</feature>
<proteinExistence type="predicted"/>
<gene>
    <name evidence="9" type="ORF">J2751_000544</name>
</gene>
<dbReference type="CDD" id="cd00075">
    <property type="entry name" value="HATPase"/>
    <property type="match status" value="1"/>
</dbReference>
<comment type="catalytic activity">
    <reaction evidence="1">
        <text>ATP + protein L-histidine = ADP + protein N-phospho-L-histidine.</text>
        <dbReference type="EC" id="2.7.13.3"/>
    </reaction>
</comment>
<dbReference type="OrthoDB" id="3369at2157"/>
<dbReference type="PROSITE" id="PS50109">
    <property type="entry name" value="HIS_KIN"/>
    <property type="match status" value="1"/>
</dbReference>
<keyword evidence="6" id="KW-0067">ATP-binding</keyword>
<dbReference type="InterPro" id="IPR005467">
    <property type="entry name" value="His_kinase_dom"/>
</dbReference>
<dbReference type="EC" id="2.7.13.3" evidence="2"/>
<evidence type="ECO:0000256" key="3">
    <source>
        <dbReference type="ARBA" id="ARBA00022679"/>
    </source>
</evidence>
<dbReference type="GO" id="GO:0005524">
    <property type="term" value="F:ATP binding"/>
    <property type="evidence" value="ECO:0007669"/>
    <property type="project" value="UniProtKB-KW"/>
</dbReference>
<dbReference type="Proteomes" id="UP000823588">
    <property type="component" value="Unassembled WGS sequence"/>
</dbReference>
<evidence type="ECO:0000313" key="10">
    <source>
        <dbReference type="Proteomes" id="UP000823588"/>
    </source>
</evidence>
<evidence type="ECO:0000256" key="1">
    <source>
        <dbReference type="ARBA" id="ARBA00000085"/>
    </source>
</evidence>
<dbReference type="SUPFAM" id="SSF55874">
    <property type="entry name" value="ATPase domain of HSP90 chaperone/DNA topoisomerase II/histidine kinase"/>
    <property type="match status" value="1"/>
</dbReference>
<keyword evidence="10" id="KW-1185">Reference proteome</keyword>
<sequence>MRMTRVRCVGELGLLAAVGLAPLGYHLISLAAMSDPTMIVTGALVPITCSALVVAATVPVARSPLFPSYTLRITGWSVLGAATIGGVALLFVTYGMSDRPPMERPSVVVIGAMSVGSVFGLALGLTDAQQRRAEDQLERANAQLTVLNRVLRHNIRNAMTVIDGRVELLRKRADGGEESAAVVAENVDRLLSVSEHARHIGEVMGSGGSDEPVEAVVNLVDVVDGVIERLQAEHPNTRFDAPVAETCRVRSHPLTEAVISEVIENAVIHNEGDTRRVSVSIRSVGDGVALRVEDDGPGIPDETIETLQRGYETSMRHTNGLGLWLVWWVVDRSDADLAFESIGDGQAVQVGFERVEVTEAVPAASDPPERAPEDDADLL</sequence>
<dbReference type="EMBL" id="JAGGKQ010000003">
    <property type="protein sequence ID" value="MBP1921551.1"/>
    <property type="molecule type" value="Genomic_DNA"/>
</dbReference>
<accession>A0A8T4GDI9</accession>
<feature type="transmembrane region" description="Helical" evidence="7">
    <location>
        <begin position="106"/>
        <end position="125"/>
    </location>
</feature>
<dbReference type="InterPro" id="IPR003594">
    <property type="entry name" value="HATPase_dom"/>
</dbReference>
<evidence type="ECO:0000256" key="6">
    <source>
        <dbReference type="ARBA" id="ARBA00022840"/>
    </source>
</evidence>
<evidence type="ECO:0000256" key="7">
    <source>
        <dbReference type="SAM" id="Phobius"/>
    </source>
</evidence>
<evidence type="ECO:0000259" key="8">
    <source>
        <dbReference type="PROSITE" id="PS50109"/>
    </source>
</evidence>
<evidence type="ECO:0000256" key="4">
    <source>
        <dbReference type="ARBA" id="ARBA00022741"/>
    </source>
</evidence>
<name>A0A8T4GDI9_9EURY</name>
<evidence type="ECO:0000313" key="9">
    <source>
        <dbReference type="EMBL" id="MBP1921551.1"/>
    </source>
</evidence>
<reference evidence="9" key="1">
    <citation type="submission" date="2021-03" db="EMBL/GenBank/DDBJ databases">
        <title>Genomic Encyclopedia of Type Strains, Phase IV (KMG-IV): sequencing the most valuable type-strain genomes for metagenomic binning, comparative biology and taxonomic classification.</title>
        <authorList>
            <person name="Goeker M."/>
        </authorList>
    </citation>
    <scope>NUCLEOTIDE SEQUENCE</scope>
    <source>
        <strain evidence="9">DSM 23564</strain>
    </source>
</reference>
<dbReference type="AlphaFoldDB" id="A0A8T4GDI9"/>
<keyword evidence="7" id="KW-1133">Transmembrane helix</keyword>
<dbReference type="InterPro" id="IPR050980">
    <property type="entry name" value="2C_sensor_his_kinase"/>
</dbReference>
<dbReference type="RefSeq" id="WP_209482931.1">
    <property type="nucleotide sequence ID" value="NZ_JAGGKQ010000003.1"/>
</dbReference>
<evidence type="ECO:0000256" key="5">
    <source>
        <dbReference type="ARBA" id="ARBA00022777"/>
    </source>
</evidence>